<dbReference type="Gene3D" id="3.40.50.1820">
    <property type="entry name" value="alpha/beta hydrolase"/>
    <property type="match status" value="1"/>
</dbReference>
<organism evidence="2 3">
    <name type="scientific">Luteimonas colneyensis</name>
    <dbReference type="NCBI Taxonomy" id="2762230"/>
    <lineage>
        <taxon>Bacteria</taxon>
        <taxon>Pseudomonadati</taxon>
        <taxon>Pseudomonadota</taxon>
        <taxon>Gammaproteobacteria</taxon>
        <taxon>Lysobacterales</taxon>
        <taxon>Lysobacteraceae</taxon>
        <taxon>Luteimonas</taxon>
    </lineage>
</organism>
<feature type="region of interest" description="Disordered" evidence="1">
    <location>
        <begin position="1"/>
        <end position="81"/>
    </location>
</feature>
<comment type="caution">
    <text evidence="2">The sequence shown here is derived from an EMBL/GenBank/DDBJ whole genome shotgun (WGS) entry which is preliminary data.</text>
</comment>
<proteinExistence type="predicted"/>
<feature type="compositionally biased region" description="Low complexity" evidence="1">
    <location>
        <begin position="30"/>
        <end position="41"/>
    </location>
</feature>
<protein>
    <submittedName>
        <fullName evidence="2">DUF2974 domain-containing protein</fullName>
    </submittedName>
</protein>
<sequence length="515" mass="53152">MLHARLDNDSTSALHLRGLQPSPPPPAPPEAANAPALQPLQGRHEPGYHPQLGALSPAAPQGPQPQSQSPQCAPGGVGPGELSALASGQQAQEFDVVLSQLATAVYGTRGAPPAGWTEVTDADLAARGIDDPAAWRAQYLDGGDQLTAQHFKAEIYQDCNGNFVLAYRGTDGSGTDWMNNFRQGAGFTTSDEIDKFSGLATRTAVEFERRFGTPDADGNATNLAITGHSQGGGLASVASLASGVPAVTFDASGIHPNTFDRLGIDPQAARDLAEGGLIRRYSMGDDLLTNFQENSPFALAAPDALGTQIVVDPDGVQDLTLVPRGLDAETGLSTPVAWVLGAGLEAADRLNVPVLGGVAGLVRGAVSHSPELLTEAMIQQQPWQPGYQNPPQSTAGSLIDAVPDVLQDDFARNTHDLVGDIAGEWETNIASGNVVEGGIRIAGDVVEGVFNSTGDTVRTGTDALAERIDNSVGGPVGDIAAGLVSGGGRVVEGVADFGGNVLETGFDLVGSLFRR</sequence>
<reference evidence="2 3" key="1">
    <citation type="submission" date="2020-08" db="EMBL/GenBank/DDBJ databases">
        <title>A Genomic Blueprint of the Chicken Gut Microbiome.</title>
        <authorList>
            <person name="Gilroy R."/>
            <person name="Ravi A."/>
            <person name="Getino M."/>
            <person name="Pursley I."/>
            <person name="Horton D.L."/>
            <person name="Alikhan N.-F."/>
            <person name="Baker D."/>
            <person name="Gharbi K."/>
            <person name="Hall N."/>
            <person name="Watson M."/>
            <person name="Adriaenssens E.M."/>
            <person name="Foster-Nyarko E."/>
            <person name="Jarju S."/>
            <person name="Secka A."/>
            <person name="Antonio M."/>
            <person name="Oren A."/>
            <person name="Chaudhuri R."/>
            <person name="La Ragione R.M."/>
            <person name="Hildebrand F."/>
            <person name="Pallen M.J."/>
        </authorList>
    </citation>
    <scope>NUCLEOTIDE SEQUENCE [LARGE SCALE GENOMIC DNA]</scope>
    <source>
        <strain evidence="2 3">Sa2BVA3</strain>
    </source>
</reference>
<dbReference type="Proteomes" id="UP000647183">
    <property type="component" value="Unassembled WGS sequence"/>
</dbReference>
<name>A0ABR8UHM8_9GAMM</name>
<dbReference type="EMBL" id="JACSQJ010000002">
    <property type="protein sequence ID" value="MBD7987534.1"/>
    <property type="molecule type" value="Genomic_DNA"/>
</dbReference>
<feature type="compositionally biased region" description="Low complexity" evidence="1">
    <location>
        <begin position="56"/>
        <end position="74"/>
    </location>
</feature>
<evidence type="ECO:0000313" key="3">
    <source>
        <dbReference type="Proteomes" id="UP000647183"/>
    </source>
</evidence>
<dbReference type="RefSeq" id="WP_191728765.1">
    <property type="nucleotide sequence ID" value="NZ_JACSQJ010000002.1"/>
</dbReference>
<dbReference type="Pfam" id="PF26363">
    <property type="entry name" value="Phospholipase-like"/>
    <property type="match status" value="1"/>
</dbReference>
<dbReference type="InterPro" id="IPR029058">
    <property type="entry name" value="AB_hydrolase_fold"/>
</dbReference>
<keyword evidence="3" id="KW-1185">Reference proteome</keyword>
<evidence type="ECO:0000256" key="1">
    <source>
        <dbReference type="SAM" id="MobiDB-lite"/>
    </source>
</evidence>
<dbReference type="SUPFAM" id="SSF53474">
    <property type="entry name" value="alpha/beta-Hydrolases"/>
    <property type="match status" value="1"/>
</dbReference>
<evidence type="ECO:0000313" key="2">
    <source>
        <dbReference type="EMBL" id="MBD7987534.1"/>
    </source>
</evidence>
<accession>A0ABR8UHM8</accession>
<gene>
    <name evidence="2" type="ORF">H9645_05775</name>
</gene>